<comment type="caution">
    <text evidence="8">The sequence shown here is derived from an EMBL/GenBank/DDBJ whole genome shotgun (WGS) entry which is preliminary data.</text>
</comment>
<feature type="transmembrane region" description="Helical" evidence="7">
    <location>
        <begin position="12"/>
        <end position="41"/>
    </location>
</feature>
<comment type="similarity">
    <text evidence="2">Belongs to the CPA3 antiporters (TC 2.A.63) subunit E family.</text>
</comment>
<reference evidence="9 11" key="2">
    <citation type="submission" date="2018-04" db="EMBL/GenBank/DDBJ databases">
        <title>Genomic Encyclopedia of Type Strains, Phase IV (KMG-IV): sequencing the most valuable type-strain genomes for metagenomic binning, comparative biology and taxonomic classification.</title>
        <authorList>
            <person name="Goeker M."/>
        </authorList>
    </citation>
    <scope>NUCLEOTIDE SEQUENCE [LARGE SCALE GENOMIC DNA]</scope>
    <source>
        <strain evidence="9 11">DSM 28688</strain>
    </source>
</reference>
<sequence length="162" mass="18154">MNARFGLPHPLLSFALFFVWLMLAGASAGYVVLGLLLAWILPLVTRGFWPDTPRIKKPWKLLPYTLKVILDIIIASLTVARLVLSFRRKPQPAFVCYPLTLTDPMGITMLASTISLTPGTVSADVSDDHRVLLIHAVDVSDDQELIEDIHDRYEKALLEVFQ</sequence>
<dbReference type="GO" id="GO:0005886">
    <property type="term" value="C:plasma membrane"/>
    <property type="evidence" value="ECO:0007669"/>
    <property type="project" value="UniProtKB-SubCell"/>
</dbReference>
<evidence type="ECO:0000256" key="1">
    <source>
        <dbReference type="ARBA" id="ARBA00004651"/>
    </source>
</evidence>
<name>A0A2A2I421_9GAMM</name>
<dbReference type="AlphaFoldDB" id="A0A2A2I421"/>
<organism evidence="8 10">
    <name type="scientific">Tamilnaduibacter salinus</name>
    <dbReference type="NCBI Taxonomy" id="1484056"/>
    <lineage>
        <taxon>Bacteria</taxon>
        <taxon>Pseudomonadati</taxon>
        <taxon>Pseudomonadota</taxon>
        <taxon>Gammaproteobacteria</taxon>
        <taxon>Pseudomonadales</taxon>
        <taxon>Marinobacteraceae</taxon>
        <taxon>Tamilnaduibacter</taxon>
    </lineage>
</organism>
<evidence type="ECO:0000256" key="3">
    <source>
        <dbReference type="ARBA" id="ARBA00022475"/>
    </source>
</evidence>
<dbReference type="RefSeq" id="WP_095611128.1">
    <property type="nucleotide sequence ID" value="NZ_NMPM01000048.1"/>
</dbReference>
<evidence type="ECO:0000313" key="8">
    <source>
        <dbReference type="EMBL" id="PAV25783.1"/>
    </source>
</evidence>
<comment type="subcellular location">
    <subcellularLocation>
        <location evidence="1">Cell membrane</location>
        <topology evidence="1">Multi-pass membrane protein</topology>
    </subcellularLocation>
</comment>
<dbReference type="OrthoDB" id="9807187at2"/>
<dbReference type="Proteomes" id="UP000245887">
    <property type="component" value="Unassembled WGS sequence"/>
</dbReference>
<dbReference type="PANTHER" id="PTHR34584">
    <property type="entry name" value="NA(+)/H(+) ANTIPORTER SUBUNIT E1"/>
    <property type="match status" value="1"/>
</dbReference>
<proteinExistence type="inferred from homology"/>
<evidence type="ECO:0000313" key="10">
    <source>
        <dbReference type="Proteomes" id="UP000218332"/>
    </source>
</evidence>
<keyword evidence="4 7" id="KW-0812">Transmembrane</keyword>
<gene>
    <name evidence="9" type="ORF">C8D92_10624</name>
    <name evidence="8" type="ORF">CF392_09020</name>
</gene>
<dbReference type="PIRSF" id="PIRSF019239">
    <property type="entry name" value="MrpE"/>
    <property type="match status" value="1"/>
</dbReference>
<keyword evidence="5 7" id="KW-1133">Transmembrane helix</keyword>
<feature type="transmembrane region" description="Helical" evidence="7">
    <location>
        <begin position="61"/>
        <end position="84"/>
    </location>
</feature>
<dbReference type="InterPro" id="IPR002758">
    <property type="entry name" value="Cation_antiport_E"/>
</dbReference>
<evidence type="ECO:0000256" key="4">
    <source>
        <dbReference type="ARBA" id="ARBA00022692"/>
    </source>
</evidence>
<reference evidence="8 10" key="1">
    <citation type="submission" date="2017-07" db="EMBL/GenBank/DDBJ databases">
        <title>Tamlnaduibacter salinus (Mi-7) genome sequencing.</title>
        <authorList>
            <person name="Verma A."/>
            <person name="Krishnamurthi S."/>
        </authorList>
    </citation>
    <scope>NUCLEOTIDE SEQUENCE [LARGE SCALE GENOMIC DNA]</scope>
    <source>
        <strain evidence="8 10">Mi-7</strain>
    </source>
</reference>
<evidence type="ECO:0000313" key="9">
    <source>
        <dbReference type="EMBL" id="PVY75764.1"/>
    </source>
</evidence>
<evidence type="ECO:0000256" key="7">
    <source>
        <dbReference type="SAM" id="Phobius"/>
    </source>
</evidence>
<dbReference type="EMBL" id="QEKQ01000006">
    <property type="protein sequence ID" value="PVY75764.1"/>
    <property type="molecule type" value="Genomic_DNA"/>
</dbReference>
<evidence type="ECO:0000256" key="2">
    <source>
        <dbReference type="ARBA" id="ARBA00006228"/>
    </source>
</evidence>
<keyword evidence="10" id="KW-1185">Reference proteome</keyword>
<keyword evidence="6 7" id="KW-0472">Membrane</keyword>
<protein>
    <submittedName>
        <fullName evidence="9">Multisubunit potassium/proton antiporter PhaE subunit</fullName>
    </submittedName>
    <submittedName>
        <fullName evidence="8">Na+/H+ antiporter subunit E</fullName>
    </submittedName>
</protein>
<dbReference type="GO" id="GO:0008324">
    <property type="term" value="F:monoatomic cation transmembrane transporter activity"/>
    <property type="evidence" value="ECO:0007669"/>
    <property type="project" value="InterPro"/>
</dbReference>
<evidence type="ECO:0000313" key="11">
    <source>
        <dbReference type="Proteomes" id="UP000245887"/>
    </source>
</evidence>
<dbReference type="Proteomes" id="UP000218332">
    <property type="component" value="Unassembled WGS sequence"/>
</dbReference>
<evidence type="ECO:0000256" key="6">
    <source>
        <dbReference type="ARBA" id="ARBA00023136"/>
    </source>
</evidence>
<evidence type="ECO:0000256" key="5">
    <source>
        <dbReference type="ARBA" id="ARBA00022989"/>
    </source>
</evidence>
<dbReference type="Pfam" id="PF01899">
    <property type="entry name" value="MNHE"/>
    <property type="match status" value="1"/>
</dbReference>
<accession>A0A2A2I421</accession>
<dbReference type="EMBL" id="NMPM01000048">
    <property type="protein sequence ID" value="PAV25783.1"/>
    <property type="molecule type" value="Genomic_DNA"/>
</dbReference>
<dbReference type="PANTHER" id="PTHR34584:SF1">
    <property type="entry name" value="NA(+)_H(+) ANTIPORTER SUBUNIT E1"/>
    <property type="match status" value="1"/>
</dbReference>
<keyword evidence="3" id="KW-1003">Cell membrane</keyword>
<dbReference type="NCBIfam" id="NF006518">
    <property type="entry name" value="PRK08965.1-2"/>
    <property type="match status" value="1"/>
</dbReference>